<evidence type="ECO:0000313" key="2">
    <source>
        <dbReference type="EMBL" id="KAK7416617.1"/>
    </source>
</evidence>
<dbReference type="Pfam" id="PF06985">
    <property type="entry name" value="HET"/>
    <property type="match status" value="1"/>
</dbReference>
<accession>A0ABR1H6N2</accession>
<evidence type="ECO:0000259" key="1">
    <source>
        <dbReference type="Pfam" id="PF06985"/>
    </source>
</evidence>
<dbReference type="PANTHER" id="PTHR33112:SF16">
    <property type="entry name" value="HETEROKARYON INCOMPATIBILITY DOMAIN-CONTAINING PROTEIN"/>
    <property type="match status" value="1"/>
</dbReference>
<evidence type="ECO:0000313" key="3">
    <source>
        <dbReference type="Proteomes" id="UP001498476"/>
    </source>
</evidence>
<comment type="caution">
    <text evidence="2">The sequence shown here is derived from an EMBL/GenBank/DDBJ whole genome shotgun (WGS) entry which is preliminary data.</text>
</comment>
<name>A0ABR1H6N2_9HYPO</name>
<proteinExistence type="predicted"/>
<sequence>MKDGFEHRFCTRTITRQDLRHYSGLGCPICSAFLGAIQDLAGDEACVRLFFNEGAEIFSDNLEYAPPAELDLQNFDWSQLSGALEEAELASLFSGSQVPSELFLPGAASTKPDVADKKAKPEIPVMTPSVRSDTVLSFVKNNLETCLRDHGRCEQPPSFLPRRVIDVGKAESDMIRLLEPSPETTGSYVALSYCWGNANSVTTTTSNIEQLKSGIKIDKLPKTLQDAVTFTRKLGIPFLWIDALCIIQDSVSDWEVESAKMGDIYTHAFLTVAATSAASADGGFLQQTERNALPQLQLKWPDGSVARAIVDPAGGSGMPSDGEPWNTRGWTFQEQMLATRLVIYSDGEVQWVCKSCRSCECGSVDQFAQDRNGTTIWHLTTPTEAHDLWVDLVSEYSARRLTVEVDRLPALSGIASRISRLTDSSYLGGLWSSDVLQGLCWFRSTPVEYCQPEFYRAPTFSWASVDGPTYCYHRDKEQDAKEPNIKPVCIDASTTVNGKNPFGVVTNGWIKIRAPLIPCTLRGCGVVLKGQTDIADNFNPDAELCDVFYRDSDGSLQTSAARRSFPQTEKSSADVALSLGEYPEEVLPASLLYIGCRTYDTPQDEPTRLLLILGRSSRHPQMHERLGLLVVSPVFPIPIPEDSFETVTII</sequence>
<reference evidence="2 3" key="1">
    <citation type="journal article" date="2025" name="Microbiol. Resour. Announc.">
        <title>Draft genome sequences for Neonectria magnoliae and Neonectria punicea, canker pathogens of Liriodendron tulipifera and Acer saccharum in West Virginia.</title>
        <authorList>
            <person name="Petronek H.M."/>
            <person name="Kasson M.T."/>
            <person name="Metheny A.M."/>
            <person name="Stauder C.M."/>
            <person name="Lovett B."/>
            <person name="Lynch S.C."/>
            <person name="Garnas J.R."/>
            <person name="Kasson L.R."/>
            <person name="Stajich J.E."/>
        </authorList>
    </citation>
    <scope>NUCLEOTIDE SEQUENCE [LARGE SCALE GENOMIC DNA]</scope>
    <source>
        <strain evidence="2 3">NRRL 64653</strain>
    </source>
</reference>
<dbReference type="Proteomes" id="UP001498476">
    <property type="component" value="Unassembled WGS sequence"/>
</dbReference>
<feature type="domain" description="Heterokaryon incompatibility" evidence="1">
    <location>
        <begin position="188"/>
        <end position="334"/>
    </location>
</feature>
<dbReference type="EMBL" id="JAZAVJ010000066">
    <property type="protein sequence ID" value="KAK7416617.1"/>
    <property type="molecule type" value="Genomic_DNA"/>
</dbReference>
<gene>
    <name evidence="2" type="ORF">QQX98_005088</name>
</gene>
<keyword evidence="3" id="KW-1185">Reference proteome</keyword>
<organism evidence="2 3">
    <name type="scientific">Neonectria punicea</name>
    <dbReference type="NCBI Taxonomy" id="979145"/>
    <lineage>
        <taxon>Eukaryota</taxon>
        <taxon>Fungi</taxon>
        <taxon>Dikarya</taxon>
        <taxon>Ascomycota</taxon>
        <taxon>Pezizomycotina</taxon>
        <taxon>Sordariomycetes</taxon>
        <taxon>Hypocreomycetidae</taxon>
        <taxon>Hypocreales</taxon>
        <taxon>Nectriaceae</taxon>
        <taxon>Neonectria</taxon>
    </lineage>
</organism>
<dbReference type="PANTHER" id="PTHR33112">
    <property type="entry name" value="DOMAIN PROTEIN, PUTATIVE-RELATED"/>
    <property type="match status" value="1"/>
</dbReference>
<protein>
    <recommendedName>
        <fullName evidence="1">Heterokaryon incompatibility domain-containing protein</fullName>
    </recommendedName>
</protein>
<dbReference type="InterPro" id="IPR010730">
    <property type="entry name" value="HET"/>
</dbReference>